<proteinExistence type="predicted"/>
<name>A0ABS9TMW5_9PSEU</name>
<dbReference type="EMBL" id="JAKXMK010000028">
    <property type="protein sequence ID" value="MCH6169876.1"/>
    <property type="molecule type" value="Genomic_DNA"/>
</dbReference>
<evidence type="ECO:0000313" key="3">
    <source>
        <dbReference type="Proteomes" id="UP001299970"/>
    </source>
</evidence>
<gene>
    <name evidence="2" type="ORF">MMF94_29610</name>
</gene>
<comment type="caution">
    <text evidence="2">The sequence shown here is derived from an EMBL/GenBank/DDBJ whole genome shotgun (WGS) entry which is preliminary data.</text>
</comment>
<dbReference type="Proteomes" id="UP001299970">
    <property type="component" value="Unassembled WGS sequence"/>
</dbReference>
<evidence type="ECO:0000313" key="2">
    <source>
        <dbReference type="EMBL" id="MCH6169876.1"/>
    </source>
</evidence>
<organism evidence="2 3">
    <name type="scientific">Pseudonocardia alaniniphila</name>
    <dbReference type="NCBI Taxonomy" id="75291"/>
    <lineage>
        <taxon>Bacteria</taxon>
        <taxon>Bacillati</taxon>
        <taxon>Actinomycetota</taxon>
        <taxon>Actinomycetes</taxon>
        <taxon>Pseudonocardiales</taxon>
        <taxon>Pseudonocardiaceae</taxon>
        <taxon>Pseudonocardia</taxon>
    </lineage>
</organism>
<keyword evidence="3" id="KW-1185">Reference proteome</keyword>
<sequence length="123" mass="13047">MSPRIAARAVERGVGTAGRDHAACRQGLPGAPTASRVKTAHIAGFPERHHYAGRVPAQVFAERMRARLPSVSPGTVADKSFSDRSFTRLLHLPDAPLADYDDAITAALAVTRTHRSSPALAPS</sequence>
<accession>A0ABS9TMW5</accession>
<protein>
    <submittedName>
        <fullName evidence="2">Uncharacterized protein</fullName>
    </submittedName>
</protein>
<reference evidence="2 3" key="1">
    <citation type="submission" date="2022-03" db="EMBL/GenBank/DDBJ databases">
        <title>Pseudonocardia alaer sp. nov., a novel actinomycete isolated from reed forest soil.</title>
        <authorList>
            <person name="Wang L."/>
        </authorList>
    </citation>
    <scope>NUCLEOTIDE SEQUENCE [LARGE SCALE GENOMIC DNA]</scope>
    <source>
        <strain evidence="2 3">Y-16303</strain>
    </source>
</reference>
<feature type="region of interest" description="Disordered" evidence="1">
    <location>
        <begin position="1"/>
        <end position="32"/>
    </location>
</feature>
<dbReference type="RefSeq" id="WP_241040533.1">
    <property type="nucleotide sequence ID" value="NZ_BAAAJF010000014.1"/>
</dbReference>
<evidence type="ECO:0000256" key="1">
    <source>
        <dbReference type="SAM" id="MobiDB-lite"/>
    </source>
</evidence>